<accession>A0A9W6ZRA3</accession>
<feature type="transmembrane region" description="Helical" evidence="1">
    <location>
        <begin position="70"/>
        <end position="87"/>
    </location>
</feature>
<keyword evidence="1" id="KW-0812">Transmembrane</keyword>
<gene>
    <name evidence="2" type="ORF">TrRE_jg3249</name>
</gene>
<dbReference type="Proteomes" id="UP001165082">
    <property type="component" value="Unassembled WGS sequence"/>
</dbReference>
<dbReference type="PANTHER" id="PTHR33802:SF1">
    <property type="entry name" value="XK-RELATED PROTEIN"/>
    <property type="match status" value="1"/>
</dbReference>
<feature type="transmembrane region" description="Helical" evidence="1">
    <location>
        <begin position="162"/>
        <end position="183"/>
    </location>
</feature>
<feature type="transmembrane region" description="Helical" evidence="1">
    <location>
        <begin position="99"/>
        <end position="122"/>
    </location>
</feature>
<keyword evidence="3" id="KW-1185">Reference proteome</keyword>
<keyword evidence="1" id="KW-1133">Transmembrane helix</keyword>
<feature type="transmembrane region" description="Helical" evidence="1">
    <location>
        <begin position="128"/>
        <end position="150"/>
    </location>
</feature>
<name>A0A9W6ZRA3_9STRA</name>
<reference evidence="2" key="1">
    <citation type="submission" date="2022-07" db="EMBL/GenBank/DDBJ databases">
        <title>Genome analysis of Parmales, a sister group of diatoms, reveals the evolutionary specialization of diatoms from phago-mixotrophs to photoautotrophs.</title>
        <authorList>
            <person name="Ban H."/>
            <person name="Sato S."/>
            <person name="Yoshikawa S."/>
            <person name="Kazumasa Y."/>
            <person name="Nakamura Y."/>
            <person name="Ichinomiya M."/>
            <person name="Saitoh K."/>
            <person name="Sato N."/>
            <person name="Blanc-Mathieu R."/>
            <person name="Endo H."/>
            <person name="Kuwata A."/>
            <person name="Ogata H."/>
        </authorList>
    </citation>
    <scope>NUCLEOTIDE SEQUENCE</scope>
</reference>
<dbReference type="OrthoDB" id="5586934at2759"/>
<dbReference type="PANTHER" id="PTHR33802">
    <property type="entry name" value="SI:CH211-161H7.5-RELATED"/>
    <property type="match status" value="1"/>
</dbReference>
<sequence>MALSNTLSKLNQPYILAPIYGACVNIKGGRTLLAPAPWAFAIWGPIYLSELLLMLYITTTSNLPPTLTTAAPYWFLANVSQALWCLSFRRKYVLSHNPLSYLSSPIYLSLTSLSLLKVHAILTSGPSPWYLILPISLHAGWVSAASLVGLNGSLSYSSSPPPLLALAGYSSVAAALLLAKTVAGGGGGG</sequence>
<feature type="non-terminal residue" evidence="2">
    <location>
        <position position="189"/>
    </location>
</feature>
<evidence type="ECO:0000313" key="3">
    <source>
        <dbReference type="Proteomes" id="UP001165082"/>
    </source>
</evidence>
<dbReference type="AlphaFoldDB" id="A0A9W6ZRA3"/>
<feature type="transmembrane region" description="Helical" evidence="1">
    <location>
        <begin position="36"/>
        <end position="58"/>
    </location>
</feature>
<evidence type="ECO:0000256" key="1">
    <source>
        <dbReference type="SAM" id="Phobius"/>
    </source>
</evidence>
<dbReference type="EMBL" id="BRXZ01002244">
    <property type="protein sequence ID" value="GMH57891.1"/>
    <property type="molecule type" value="Genomic_DNA"/>
</dbReference>
<protein>
    <submittedName>
        <fullName evidence="2">Uncharacterized protein</fullName>
    </submittedName>
</protein>
<proteinExistence type="predicted"/>
<organism evidence="2 3">
    <name type="scientific">Triparma retinervis</name>
    <dbReference type="NCBI Taxonomy" id="2557542"/>
    <lineage>
        <taxon>Eukaryota</taxon>
        <taxon>Sar</taxon>
        <taxon>Stramenopiles</taxon>
        <taxon>Ochrophyta</taxon>
        <taxon>Bolidophyceae</taxon>
        <taxon>Parmales</taxon>
        <taxon>Triparmaceae</taxon>
        <taxon>Triparma</taxon>
    </lineage>
</organism>
<evidence type="ECO:0000313" key="2">
    <source>
        <dbReference type="EMBL" id="GMH57891.1"/>
    </source>
</evidence>
<keyword evidence="1" id="KW-0472">Membrane</keyword>
<comment type="caution">
    <text evidence="2">The sequence shown here is derived from an EMBL/GenBank/DDBJ whole genome shotgun (WGS) entry which is preliminary data.</text>
</comment>